<proteinExistence type="predicted"/>
<dbReference type="RefSeq" id="WP_102330875.1">
    <property type="nucleotide sequence ID" value="NZ_CP058566.2"/>
</dbReference>
<organism evidence="1 2">
    <name type="scientific">Dehalogenimonas etheniformans</name>
    <dbReference type="NCBI Taxonomy" id="1536648"/>
    <lineage>
        <taxon>Bacteria</taxon>
        <taxon>Bacillati</taxon>
        <taxon>Chloroflexota</taxon>
        <taxon>Dehalococcoidia</taxon>
        <taxon>Dehalococcoidales</taxon>
        <taxon>Dehalococcoidaceae</taxon>
        <taxon>Dehalogenimonas</taxon>
    </lineage>
</organism>
<gene>
    <name evidence="1" type="ORF">JP09_006085</name>
</gene>
<protein>
    <submittedName>
        <fullName evidence="1">Uncharacterized protein</fullName>
    </submittedName>
</protein>
<evidence type="ECO:0000313" key="2">
    <source>
        <dbReference type="Proteomes" id="UP000235653"/>
    </source>
</evidence>
<dbReference type="AlphaFoldDB" id="A0A2P5P6D6"/>
<keyword evidence="2" id="KW-1185">Reference proteome</keyword>
<reference evidence="1 2" key="1">
    <citation type="journal article" date="2017" name="ISME J.">
        <title>Grape pomace compost harbors organohalide-respiring Dehalogenimonas species with novel reductive dehalogenase genes.</title>
        <authorList>
            <person name="Yang Y."/>
            <person name="Higgins S.A."/>
            <person name="Yan J."/>
            <person name="Simsir B."/>
            <person name="Chourey K."/>
            <person name="Iyer R."/>
            <person name="Hettich R.L."/>
            <person name="Baldwin B."/>
            <person name="Ogles D.M."/>
            <person name="Loffler F.E."/>
        </authorList>
    </citation>
    <scope>NUCLEOTIDE SEQUENCE [LARGE SCALE GENOMIC DNA]</scope>
    <source>
        <strain evidence="1 2">GP</strain>
    </source>
</reference>
<accession>A0A2P5P6D6</accession>
<sequence length="166" mass="19330">MAQIFRKISDPIIESVLYFGMRRRLYGTRGRSTLKWSASGVVVALIFSFYLTIKYEMYRGPELFLVTIYSITFWIGFSLAFCLAVGSPRLRKRKWPQAALVILILIGAGILNFIVPERTRQFYAIYLAEGLLIGIILQYWQYLSLEKRLEDRTLTRSEITKTKILE</sequence>
<comment type="caution">
    <text evidence="1">The sequence shown here is derived from an EMBL/GenBank/DDBJ whole genome shotgun (WGS) entry which is preliminary data.</text>
</comment>
<dbReference type="EMBL" id="JQAN02000010">
    <property type="protein sequence ID" value="PPD57866.1"/>
    <property type="molecule type" value="Genomic_DNA"/>
</dbReference>
<dbReference type="Proteomes" id="UP000235653">
    <property type="component" value="Unassembled WGS sequence"/>
</dbReference>
<evidence type="ECO:0000313" key="1">
    <source>
        <dbReference type="EMBL" id="PPD57866.1"/>
    </source>
</evidence>
<name>A0A2P5P6D6_9CHLR</name>